<dbReference type="AlphaFoldDB" id="A0A8J5J393"/>
<protein>
    <submittedName>
        <fullName evidence="1">Uncharacterized protein</fullName>
    </submittedName>
</protein>
<keyword evidence="2" id="KW-1185">Reference proteome</keyword>
<name>A0A8J5J393_9STRA</name>
<dbReference type="Proteomes" id="UP000709295">
    <property type="component" value="Unassembled WGS sequence"/>
</dbReference>
<accession>A0A8J5J393</accession>
<dbReference type="EMBL" id="JAENGY010000892">
    <property type="protein sequence ID" value="KAG6955131.1"/>
    <property type="molecule type" value="Genomic_DNA"/>
</dbReference>
<proteinExistence type="predicted"/>
<gene>
    <name evidence="1" type="ORF">JG688_00012023</name>
</gene>
<reference evidence="1" key="1">
    <citation type="submission" date="2021-01" db="EMBL/GenBank/DDBJ databases">
        <title>Phytophthora aleatoria, a newly-described species from Pinus radiata is distinct from Phytophthora cactorum isolates based on comparative genomics.</title>
        <authorList>
            <person name="Mcdougal R."/>
            <person name="Panda P."/>
            <person name="Williams N."/>
            <person name="Studholme D.J."/>
        </authorList>
    </citation>
    <scope>NUCLEOTIDE SEQUENCE</scope>
    <source>
        <strain evidence="1">NZFS 4037</strain>
    </source>
</reference>
<comment type="caution">
    <text evidence="1">The sequence shown here is derived from an EMBL/GenBank/DDBJ whole genome shotgun (WGS) entry which is preliminary data.</text>
</comment>
<evidence type="ECO:0000313" key="2">
    <source>
        <dbReference type="Proteomes" id="UP000709295"/>
    </source>
</evidence>
<evidence type="ECO:0000313" key="1">
    <source>
        <dbReference type="EMBL" id="KAG6955131.1"/>
    </source>
</evidence>
<organism evidence="1 2">
    <name type="scientific">Phytophthora aleatoria</name>
    <dbReference type="NCBI Taxonomy" id="2496075"/>
    <lineage>
        <taxon>Eukaryota</taxon>
        <taxon>Sar</taxon>
        <taxon>Stramenopiles</taxon>
        <taxon>Oomycota</taxon>
        <taxon>Peronosporomycetes</taxon>
        <taxon>Peronosporales</taxon>
        <taxon>Peronosporaceae</taxon>
        <taxon>Phytophthora</taxon>
    </lineage>
</organism>
<sequence length="63" mass="7328">MGRWLTIKQKRCIIEKSMECPRMTHSVLAGWATETFKLSLPLPRSTPVRRRCTFECDDADCEP</sequence>